<gene>
    <name evidence="1" type="ORF">BUFA31_25400</name>
</gene>
<dbReference type="Proteomes" id="UP000620147">
    <property type="component" value="Unassembled WGS sequence"/>
</dbReference>
<protein>
    <submittedName>
        <fullName evidence="1">Uncharacterized protein</fullName>
    </submittedName>
</protein>
<dbReference type="EMBL" id="BLYJ01000044">
    <property type="protein sequence ID" value="GFO89376.1"/>
    <property type="molecule type" value="Genomic_DNA"/>
</dbReference>
<comment type="caution">
    <text evidence="1">The sequence shown here is derived from an EMBL/GenBank/DDBJ whole genome shotgun (WGS) entry which is preliminary data.</text>
</comment>
<keyword evidence="2" id="KW-1185">Reference proteome</keyword>
<accession>A0ABQ1E376</accession>
<name>A0ABQ1E376_9FIRM</name>
<reference evidence="1 2" key="1">
    <citation type="submission" date="2020-06" db="EMBL/GenBank/DDBJ databases">
        <title>Characterization of fructooligosaccharide metabolism and fructooligosaccharide-degrading enzymes in human commensal butyrate producers.</title>
        <authorList>
            <person name="Tanno H."/>
            <person name="Fujii T."/>
            <person name="Hirano K."/>
            <person name="Maeno S."/>
            <person name="Tonozuka T."/>
            <person name="Sakamoto M."/>
            <person name="Ohkuma M."/>
            <person name="Tochio T."/>
            <person name="Endo A."/>
        </authorList>
    </citation>
    <scope>NUCLEOTIDE SEQUENCE [LARGE SCALE GENOMIC DNA]</scope>
    <source>
        <strain evidence="1 2">JCM 31056</strain>
    </source>
</reference>
<proteinExistence type="predicted"/>
<evidence type="ECO:0000313" key="2">
    <source>
        <dbReference type="Proteomes" id="UP000620147"/>
    </source>
</evidence>
<sequence>MKLTEQEQAAVSRGMIEGLLRALRTEGMLPPERLELVLELLCAGR</sequence>
<dbReference type="RefSeq" id="WP_158574565.1">
    <property type="nucleotide sequence ID" value="NZ_BLYJ01000044.1"/>
</dbReference>
<evidence type="ECO:0000313" key="1">
    <source>
        <dbReference type="EMBL" id="GFO89376.1"/>
    </source>
</evidence>
<organism evidence="1 2">
    <name type="scientific">Butyricicoccus faecihominis</name>
    <dbReference type="NCBI Taxonomy" id="1712515"/>
    <lineage>
        <taxon>Bacteria</taxon>
        <taxon>Bacillati</taxon>
        <taxon>Bacillota</taxon>
        <taxon>Clostridia</taxon>
        <taxon>Eubacteriales</taxon>
        <taxon>Butyricicoccaceae</taxon>
        <taxon>Butyricicoccus</taxon>
    </lineage>
</organism>